<proteinExistence type="inferred from homology"/>
<sequence length="172" mass="19752">MSENWLRSQRQTSMTSTAIGNLYAQSNSISVSSRSRRPSWSDAKKVWDAGDEEENYSDSHSQILKKLDSYYRKVKRQILAFQSLTTGLFPNHLESDKKVGHVVENVFCAIAVWSLRQCYCKIDNDQGRAHELGQAAVKCMRGILNCWMKQAKKVNIEIIYCCEFSVKTKLFL</sequence>
<dbReference type="InterPro" id="IPR008734">
    <property type="entry name" value="PHK_A/B_su"/>
</dbReference>
<keyword evidence="1" id="KW-0119">Carbohydrate metabolism</keyword>
<dbReference type="EMBL" id="CAJOBI010002083">
    <property type="protein sequence ID" value="CAF3913569.1"/>
    <property type="molecule type" value="Genomic_DNA"/>
</dbReference>
<dbReference type="Pfam" id="PF00723">
    <property type="entry name" value="Glyco_hydro_15"/>
    <property type="match status" value="1"/>
</dbReference>
<protein>
    <recommendedName>
        <fullName evidence="1">Phosphorylase b kinase regulatory subunit</fullName>
    </recommendedName>
</protein>
<feature type="domain" description="GH15-like" evidence="2">
    <location>
        <begin position="66"/>
        <end position="155"/>
    </location>
</feature>
<comment type="function">
    <text evidence="1">Phosphorylase b kinase catalyzes the phosphorylation of serine in certain substrates, including troponin I.</text>
</comment>
<comment type="pathway">
    <text evidence="1">Glycan biosynthesis; glycogen metabolism.</text>
</comment>
<dbReference type="GO" id="GO:0005516">
    <property type="term" value="F:calmodulin binding"/>
    <property type="evidence" value="ECO:0007669"/>
    <property type="project" value="UniProtKB-KW"/>
</dbReference>
<evidence type="ECO:0000313" key="3">
    <source>
        <dbReference type="EMBL" id="CAF3913569.1"/>
    </source>
</evidence>
<organism evidence="3 4">
    <name type="scientific">Rotaria magnacalcarata</name>
    <dbReference type="NCBI Taxonomy" id="392030"/>
    <lineage>
        <taxon>Eukaryota</taxon>
        <taxon>Metazoa</taxon>
        <taxon>Spiralia</taxon>
        <taxon>Gnathifera</taxon>
        <taxon>Rotifera</taxon>
        <taxon>Eurotatoria</taxon>
        <taxon>Bdelloidea</taxon>
        <taxon>Philodinida</taxon>
        <taxon>Philodinidae</taxon>
        <taxon>Rotaria</taxon>
    </lineage>
</organism>
<comment type="caution">
    <text evidence="3">The sequence shown here is derived from an EMBL/GenBank/DDBJ whole genome shotgun (WGS) entry which is preliminary data.</text>
</comment>
<gene>
    <name evidence="3" type="ORF">SMN809_LOCUS7283</name>
</gene>
<name>A0A8S2LR95_9BILA</name>
<accession>A0A8S2LR95</accession>
<evidence type="ECO:0000259" key="2">
    <source>
        <dbReference type="Pfam" id="PF00723"/>
    </source>
</evidence>
<dbReference type="Proteomes" id="UP000676336">
    <property type="component" value="Unassembled WGS sequence"/>
</dbReference>
<keyword evidence="1" id="KW-0112">Calmodulin-binding</keyword>
<keyword evidence="1" id="KW-0472">Membrane</keyword>
<dbReference type="GO" id="GO:0005964">
    <property type="term" value="C:phosphorylase kinase complex"/>
    <property type="evidence" value="ECO:0007669"/>
    <property type="project" value="TreeGrafter"/>
</dbReference>
<reference evidence="3" key="1">
    <citation type="submission" date="2021-02" db="EMBL/GenBank/DDBJ databases">
        <authorList>
            <person name="Nowell W R."/>
        </authorList>
    </citation>
    <scope>NUCLEOTIDE SEQUENCE</scope>
</reference>
<evidence type="ECO:0000313" key="4">
    <source>
        <dbReference type="Proteomes" id="UP000676336"/>
    </source>
</evidence>
<dbReference type="AlphaFoldDB" id="A0A8S2LR95"/>
<keyword evidence="1" id="KW-0449">Lipoprotein</keyword>
<keyword evidence="1" id="KW-0636">Prenylation</keyword>
<evidence type="ECO:0000256" key="1">
    <source>
        <dbReference type="RuleBase" id="RU364123"/>
    </source>
</evidence>
<keyword evidence="1" id="KW-1003">Cell membrane</keyword>
<dbReference type="PANTHER" id="PTHR10749:SF8">
    <property type="entry name" value="PHOSPHORYLASE B KINASE REGULATORY SUBUNIT BETA"/>
    <property type="match status" value="1"/>
</dbReference>
<comment type="subcellular location">
    <subcellularLocation>
        <location evidence="1">Cell membrane</location>
        <topology evidence="1">Lipid-anchor</topology>
        <orientation evidence="1">Cytoplasmic side</orientation>
    </subcellularLocation>
</comment>
<dbReference type="GO" id="GO:0005977">
    <property type="term" value="P:glycogen metabolic process"/>
    <property type="evidence" value="ECO:0007669"/>
    <property type="project" value="UniProtKB-KW"/>
</dbReference>
<dbReference type="GO" id="GO:0005886">
    <property type="term" value="C:plasma membrane"/>
    <property type="evidence" value="ECO:0007669"/>
    <property type="project" value="UniProtKB-SubCell"/>
</dbReference>
<dbReference type="PANTHER" id="PTHR10749">
    <property type="entry name" value="PHOSPHORYLASE B KINASE REGULATORY SUBUNIT"/>
    <property type="match status" value="1"/>
</dbReference>
<keyword evidence="1" id="KW-0321">Glycogen metabolism</keyword>
<comment type="similarity">
    <text evidence="1">Belongs to the phosphorylase b kinase regulatory chain family.</text>
</comment>
<dbReference type="InterPro" id="IPR011613">
    <property type="entry name" value="GH15-like"/>
</dbReference>